<gene>
    <name evidence="2" type="ORF">GOARA_063_01070</name>
</gene>
<dbReference type="CDD" id="cd00657">
    <property type="entry name" value="Ferritin_like"/>
    <property type="match status" value="1"/>
</dbReference>
<evidence type="ECO:0000313" key="3">
    <source>
        <dbReference type="Proteomes" id="UP000035088"/>
    </source>
</evidence>
<proteinExistence type="predicted"/>
<feature type="domain" description="DUF4439" evidence="1">
    <location>
        <begin position="6"/>
        <end position="141"/>
    </location>
</feature>
<accession>G7H4Y3</accession>
<dbReference type="InterPro" id="IPR029447">
    <property type="entry name" value="DUF4439"/>
</dbReference>
<dbReference type="InterPro" id="IPR012347">
    <property type="entry name" value="Ferritin-like"/>
</dbReference>
<dbReference type="Pfam" id="PF14530">
    <property type="entry name" value="DUF4439"/>
    <property type="match status" value="1"/>
</dbReference>
<organism evidence="2 3">
    <name type="scientific">Gordonia araii NBRC 100433</name>
    <dbReference type="NCBI Taxonomy" id="1073574"/>
    <lineage>
        <taxon>Bacteria</taxon>
        <taxon>Bacillati</taxon>
        <taxon>Actinomycetota</taxon>
        <taxon>Actinomycetes</taxon>
        <taxon>Mycobacteriales</taxon>
        <taxon>Gordoniaceae</taxon>
        <taxon>Gordonia</taxon>
    </lineage>
</organism>
<dbReference type="InterPro" id="IPR009078">
    <property type="entry name" value="Ferritin-like_SF"/>
</dbReference>
<protein>
    <recommendedName>
        <fullName evidence="1">DUF4439 domain-containing protein</fullName>
    </recommendedName>
</protein>
<dbReference type="RefSeq" id="WP_007322983.1">
    <property type="nucleotide sequence ID" value="NZ_BAEE01000063.1"/>
</dbReference>
<comment type="caution">
    <text evidence="2">The sequence shown here is derived from an EMBL/GenBank/DDBJ whole genome shotgun (WGS) entry which is preliminary data.</text>
</comment>
<reference evidence="2 3" key="1">
    <citation type="submission" date="2011-11" db="EMBL/GenBank/DDBJ databases">
        <title>Whole genome shotgun sequence of Gordonia araii NBRC 100433.</title>
        <authorList>
            <person name="Yoshida Y."/>
            <person name="Hosoyama A."/>
            <person name="Tsuchikane K."/>
            <person name="Katsumata H."/>
            <person name="Yamazaki S."/>
            <person name="Fujita N."/>
        </authorList>
    </citation>
    <scope>NUCLEOTIDE SEQUENCE [LARGE SCALE GENOMIC DNA]</scope>
    <source>
        <strain evidence="2 3">NBRC 100433</strain>
    </source>
</reference>
<keyword evidence="3" id="KW-1185">Reference proteome</keyword>
<dbReference type="AlphaFoldDB" id="G7H4Y3"/>
<dbReference type="EMBL" id="BAEE01000063">
    <property type="protein sequence ID" value="GAB10908.1"/>
    <property type="molecule type" value="Genomic_DNA"/>
</dbReference>
<dbReference type="Gene3D" id="1.20.1260.10">
    <property type="match status" value="1"/>
</dbReference>
<evidence type="ECO:0000259" key="1">
    <source>
        <dbReference type="Pfam" id="PF14530"/>
    </source>
</evidence>
<name>G7H4Y3_9ACTN</name>
<evidence type="ECO:0000313" key="2">
    <source>
        <dbReference type="EMBL" id="GAB10908.1"/>
    </source>
</evidence>
<dbReference type="STRING" id="1073574.GOARA_063_01070"/>
<sequence>MTVTDALTAAIRAEDAAIFTYGVLTAFTRNDVRSQVAVDIAAHRVLRRSLAESLTKAGGQVPTPAAGYRLPQQVTDVRSAGSAAVRAEEDAATAYRALVEQAESDQLRQTGVEGLTDSAVRAAYWRGVAGISPTVVAVPGDPRIK</sequence>
<dbReference type="OrthoDB" id="5192349at2"/>
<dbReference type="SUPFAM" id="SSF47240">
    <property type="entry name" value="Ferritin-like"/>
    <property type="match status" value="1"/>
</dbReference>
<dbReference type="Proteomes" id="UP000035088">
    <property type="component" value="Unassembled WGS sequence"/>
</dbReference>